<dbReference type="PANTHER" id="PTHR36173:SF2">
    <property type="entry name" value="RIBONUCLEASE VAPC16"/>
    <property type="match status" value="1"/>
</dbReference>
<organism evidence="1 2">
    <name type="scientific">Prosthecobacter fusiformis</name>
    <dbReference type="NCBI Taxonomy" id="48464"/>
    <lineage>
        <taxon>Bacteria</taxon>
        <taxon>Pseudomonadati</taxon>
        <taxon>Verrucomicrobiota</taxon>
        <taxon>Verrucomicrobiia</taxon>
        <taxon>Verrucomicrobiales</taxon>
        <taxon>Verrucomicrobiaceae</taxon>
        <taxon>Prosthecobacter</taxon>
    </lineage>
</organism>
<dbReference type="Proteomes" id="UP000295662">
    <property type="component" value="Unassembled WGS sequence"/>
</dbReference>
<reference evidence="1 2" key="1">
    <citation type="submission" date="2019-03" db="EMBL/GenBank/DDBJ databases">
        <title>Genomic Encyclopedia of Archaeal and Bacterial Type Strains, Phase II (KMG-II): from individual species to whole genera.</title>
        <authorList>
            <person name="Goeker M."/>
        </authorList>
    </citation>
    <scope>NUCLEOTIDE SEQUENCE [LARGE SCALE GENOMIC DNA]</scope>
    <source>
        <strain evidence="1 2">ATCC 25309</strain>
    </source>
</reference>
<gene>
    <name evidence="1" type="ORF">EI77_01313</name>
</gene>
<dbReference type="InterPro" id="IPR052919">
    <property type="entry name" value="TA_system_RNase"/>
</dbReference>
<dbReference type="SUPFAM" id="SSF88723">
    <property type="entry name" value="PIN domain-like"/>
    <property type="match status" value="1"/>
</dbReference>
<evidence type="ECO:0008006" key="3">
    <source>
        <dbReference type="Google" id="ProtNLM"/>
    </source>
</evidence>
<evidence type="ECO:0000313" key="1">
    <source>
        <dbReference type="EMBL" id="TDU72847.1"/>
    </source>
</evidence>
<name>A0A4R7S6L9_9BACT</name>
<sequence>MWCPREIVWEGSFEAKFGKLRTAGRIRKICGGIQFQGRIAKGKLRMPQGMLAILKVDGIEPLDITCAHAEASLTLAPIHAAPFDRLLVAQAMIENMILVTRDDVIPGYPIQVMRA</sequence>
<dbReference type="InterPro" id="IPR029060">
    <property type="entry name" value="PIN-like_dom_sf"/>
</dbReference>
<protein>
    <recommendedName>
        <fullName evidence="3">PIN domain nuclease of toxin-antitoxin system</fullName>
    </recommendedName>
</protein>
<evidence type="ECO:0000313" key="2">
    <source>
        <dbReference type="Proteomes" id="UP000295662"/>
    </source>
</evidence>
<proteinExistence type="predicted"/>
<dbReference type="InterPro" id="IPR041705">
    <property type="entry name" value="PIN_Sll0205"/>
</dbReference>
<dbReference type="PANTHER" id="PTHR36173">
    <property type="entry name" value="RIBONUCLEASE VAPC16-RELATED"/>
    <property type="match status" value="1"/>
</dbReference>
<accession>A0A4R7S6L9</accession>
<dbReference type="EMBL" id="SOCA01000002">
    <property type="protein sequence ID" value="TDU72847.1"/>
    <property type="molecule type" value="Genomic_DNA"/>
</dbReference>
<comment type="caution">
    <text evidence="1">The sequence shown here is derived from an EMBL/GenBank/DDBJ whole genome shotgun (WGS) entry which is preliminary data.</text>
</comment>
<keyword evidence="2" id="KW-1185">Reference proteome</keyword>
<dbReference type="AlphaFoldDB" id="A0A4R7S6L9"/>
<dbReference type="CDD" id="cd09872">
    <property type="entry name" value="PIN_Sll0205-like"/>
    <property type="match status" value="1"/>
</dbReference>